<dbReference type="EMBL" id="WUTS01000001">
    <property type="protein sequence ID" value="NAW13353.1"/>
    <property type="molecule type" value="Genomic_DNA"/>
</dbReference>
<keyword evidence="3" id="KW-1003">Cell membrane</keyword>
<comment type="similarity">
    <text evidence="8 9">Belongs to the TRAP transporter small permease family.</text>
</comment>
<dbReference type="AlphaFoldDB" id="A0A7X5AN62"/>
<evidence type="ECO:0000256" key="1">
    <source>
        <dbReference type="ARBA" id="ARBA00004429"/>
    </source>
</evidence>
<evidence type="ECO:0000256" key="6">
    <source>
        <dbReference type="ARBA" id="ARBA00022989"/>
    </source>
</evidence>
<dbReference type="Proteomes" id="UP000448235">
    <property type="component" value="Unassembled WGS sequence"/>
</dbReference>
<evidence type="ECO:0000256" key="5">
    <source>
        <dbReference type="ARBA" id="ARBA00022692"/>
    </source>
</evidence>
<reference evidence="11 12" key="1">
    <citation type="submission" date="2019-12" db="EMBL/GenBank/DDBJ databases">
        <title>Draft genome sequencing of Halomonas icarensis D1-1.</title>
        <authorList>
            <person name="Pandiyan K."/>
            <person name="Kushwaha P."/>
            <person name="Gowdham M."/>
            <person name="Chakdar H."/>
            <person name="Singh A."/>
            <person name="Kumar M."/>
            <person name="Saxena A.K."/>
        </authorList>
    </citation>
    <scope>NUCLEOTIDE SEQUENCE [LARGE SCALE GENOMIC DNA]</scope>
    <source>
        <strain evidence="11 12">D1-1</strain>
    </source>
</reference>
<evidence type="ECO:0000256" key="8">
    <source>
        <dbReference type="ARBA" id="ARBA00038436"/>
    </source>
</evidence>
<dbReference type="InterPro" id="IPR055348">
    <property type="entry name" value="DctQ"/>
</dbReference>
<evidence type="ECO:0000256" key="2">
    <source>
        <dbReference type="ARBA" id="ARBA00022448"/>
    </source>
</evidence>
<keyword evidence="4 9" id="KW-0997">Cell inner membrane</keyword>
<dbReference type="GO" id="GO:0022857">
    <property type="term" value="F:transmembrane transporter activity"/>
    <property type="evidence" value="ECO:0007669"/>
    <property type="project" value="UniProtKB-UniRule"/>
</dbReference>
<feature type="domain" description="Tripartite ATP-independent periplasmic transporters DctQ component" evidence="10">
    <location>
        <begin position="26"/>
        <end position="157"/>
    </location>
</feature>
<sequence>MKIVNLIEKVTRFSGYVGAALSFPLIGALVYEVFSRYILGRPTLWAFEVSYMVMGAIFMLGMANTLRIGQHVNVDVMTNIMSEKTNTIIKIIGYLLFIPILIWLVFELSNYAFSAFESGERSGRSAWNPIIWPAYSTWLIGFSLLFLQVLAELIKAFSTLISYRNKRGSIYE</sequence>
<keyword evidence="5 9" id="KW-0812">Transmembrane</keyword>
<feature type="transmembrane region" description="Helical" evidence="9">
    <location>
        <begin position="12"/>
        <end position="31"/>
    </location>
</feature>
<dbReference type="GO" id="GO:0005886">
    <property type="term" value="C:plasma membrane"/>
    <property type="evidence" value="ECO:0007669"/>
    <property type="project" value="UniProtKB-SubCell"/>
</dbReference>
<keyword evidence="7 9" id="KW-0472">Membrane</keyword>
<evidence type="ECO:0000256" key="4">
    <source>
        <dbReference type="ARBA" id="ARBA00022519"/>
    </source>
</evidence>
<evidence type="ECO:0000313" key="12">
    <source>
        <dbReference type="Proteomes" id="UP000448235"/>
    </source>
</evidence>
<feature type="transmembrane region" description="Helical" evidence="9">
    <location>
        <begin position="43"/>
        <end position="66"/>
    </location>
</feature>
<keyword evidence="12" id="KW-1185">Reference proteome</keyword>
<gene>
    <name evidence="11" type="ORF">GRB80_10880</name>
</gene>
<dbReference type="Pfam" id="PF04290">
    <property type="entry name" value="DctQ"/>
    <property type="match status" value="1"/>
</dbReference>
<dbReference type="RefSeq" id="WP_161423593.1">
    <property type="nucleotide sequence ID" value="NZ_JARWMY010000031.1"/>
</dbReference>
<evidence type="ECO:0000259" key="10">
    <source>
        <dbReference type="Pfam" id="PF04290"/>
    </source>
</evidence>
<keyword evidence="6 9" id="KW-1133">Transmembrane helix</keyword>
<comment type="caution">
    <text evidence="11">The sequence shown here is derived from an EMBL/GenBank/DDBJ whole genome shotgun (WGS) entry which is preliminary data.</text>
</comment>
<evidence type="ECO:0000256" key="7">
    <source>
        <dbReference type="ARBA" id="ARBA00023136"/>
    </source>
</evidence>
<accession>A0A7X5AN62</accession>
<evidence type="ECO:0000313" key="11">
    <source>
        <dbReference type="EMBL" id="NAW13353.1"/>
    </source>
</evidence>
<comment type="subcellular location">
    <subcellularLocation>
        <location evidence="1 9">Cell inner membrane</location>
        <topology evidence="1 9">Multi-pass membrane protein</topology>
    </subcellularLocation>
</comment>
<organism evidence="11 12">
    <name type="scientific">Halomonas icarae</name>
    <dbReference type="NCBI Taxonomy" id="2691040"/>
    <lineage>
        <taxon>Bacteria</taxon>
        <taxon>Pseudomonadati</taxon>
        <taxon>Pseudomonadota</taxon>
        <taxon>Gammaproteobacteria</taxon>
        <taxon>Oceanospirillales</taxon>
        <taxon>Halomonadaceae</taxon>
        <taxon>Halomonas</taxon>
    </lineage>
</organism>
<evidence type="ECO:0000256" key="9">
    <source>
        <dbReference type="RuleBase" id="RU369079"/>
    </source>
</evidence>
<proteinExistence type="inferred from homology"/>
<comment type="function">
    <text evidence="9">Part of the tripartite ATP-independent periplasmic (TRAP) transport system.</text>
</comment>
<comment type="subunit">
    <text evidence="9">The complex comprises the extracytoplasmic solute receptor protein and the two transmembrane proteins.</text>
</comment>
<keyword evidence="2 9" id="KW-0813">Transport</keyword>
<dbReference type="InterPro" id="IPR007387">
    <property type="entry name" value="TRAP_DctQ"/>
</dbReference>
<feature type="transmembrane region" description="Helical" evidence="9">
    <location>
        <begin position="135"/>
        <end position="157"/>
    </location>
</feature>
<name>A0A7X5AN62_9GAMM</name>
<feature type="transmembrane region" description="Helical" evidence="9">
    <location>
        <begin position="87"/>
        <end position="106"/>
    </location>
</feature>
<protein>
    <recommendedName>
        <fullName evidence="9">TRAP transporter small permease protein</fullName>
    </recommendedName>
</protein>
<dbReference type="PANTHER" id="PTHR35011">
    <property type="entry name" value="2,3-DIKETO-L-GULONATE TRAP TRANSPORTER SMALL PERMEASE PROTEIN YIAM"/>
    <property type="match status" value="1"/>
</dbReference>
<evidence type="ECO:0000256" key="3">
    <source>
        <dbReference type="ARBA" id="ARBA00022475"/>
    </source>
</evidence>